<keyword evidence="2" id="KW-0032">Aminotransferase</keyword>
<evidence type="ECO:0000313" key="3">
    <source>
        <dbReference type="Proteomes" id="UP000315017"/>
    </source>
</evidence>
<dbReference type="InterPro" id="IPR050571">
    <property type="entry name" value="Class-IV_PLP-Dep_Aminotrnsfr"/>
</dbReference>
<dbReference type="GO" id="GO:0047810">
    <property type="term" value="F:D-alanine-2-oxoglutarate aminotransferase activity"/>
    <property type="evidence" value="ECO:0007669"/>
    <property type="project" value="UniProtKB-EC"/>
</dbReference>
<reference evidence="2 3" key="1">
    <citation type="submission" date="2019-02" db="EMBL/GenBank/DDBJ databases">
        <title>Deep-cultivation of Planctomycetes and their phenomic and genomic characterization uncovers novel biology.</title>
        <authorList>
            <person name="Wiegand S."/>
            <person name="Jogler M."/>
            <person name="Boedeker C."/>
            <person name="Pinto D."/>
            <person name="Vollmers J."/>
            <person name="Rivas-Marin E."/>
            <person name="Kohn T."/>
            <person name="Peeters S.H."/>
            <person name="Heuer A."/>
            <person name="Rast P."/>
            <person name="Oberbeckmann S."/>
            <person name="Bunk B."/>
            <person name="Jeske O."/>
            <person name="Meyerdierks A."/>
            <person name="Storesund J.E."/>
            <person name="Kallscheuer N."/>
            <person name="Luecker S."/>
            <person name="Lage O.M."/>
            <person name="Pohl T."/>
            <person name="Merkel B.J."/>
            <person name="Hornburger P."/>
            <person name="Mueller R.-W."/>
            <person name="Bruemmer F."/>
            <person name="Labrenz M."/>
            <person name="Spormann A.M."/>
            <person name="Op den Camp H."/>
            <person name="Overmann J."/>
            <person name="Amann R."/>
            <person name="Jetten M.S.M."/>
            <person name="Mascher T."/>
            <person name="Medema M.H."/>
            <person name="Devos D.P."/>
            <person name="Kaster A.-K."/>
            <person name="Ovreas L."/>
            <person name="Rohde M."/>
            <person name="Galperin M.Y."/>
            <person name="Jogler C."/>
        </authorList>
    </citation>
    <scope>NUCLEOTIDE SEQUENCE [LARGE SCALE GENOMIC DNA]</scope>
    <source>
        <strain evidence="2 3">ETA_A8</strain>
    </source>
</reference>
<dbReference type="InterPro" id="IPR001544">
    <property type="entry name" value="Aminotrans_IV"/>
</dbReference>
<protein>
    <submittedName>
        <fullName evidence="2">D-alanine aminotransferase</fullName>
        <ecNumber evidence="2">2.6.1.21</ecNumber>
    </submittedName>
</protein>
<dbReference type="RefSeq" id="WP_145097720.1">
    <property type="nucleotide sequence ID" value="NZ_CP036274.1"/>
</dbReference>
<dbReference type="EMBL" id="CP036274">
    <property type="protein sequence ID" value="QDU31119.1"/>
    <property type="molecule type" value="Genomic_DNA"/>
</dbReference>
<evidence type="ECO:0000313" key="2">
    <source>
        <dbReference type="EMBL" id="QDU31119.1"/>
    </source>
</evidence>
<dbReference type="AlphaFoldDB" id="A0A517YLM1"/>
<proteinExistence type="inferred from homology"/>
<dbReference type="GO" id="GO:0046394">
    <property type="term" value="P:carboxylic acid biosynthetic process"/>
    <property type="evidence" value="ECO:0007669"/>
    <property type="project" value="UniProtKB-ARBA"/>
</dbReference>
<dbReference type="InterPro" id="IPR043132">
    <property type="entry name" value="BCAT-like_C"/>
</dbReference>
<comment type="similarity">
    <text evidence="1">Belongs to the class-IV pyridoxal-phosphate-dependent aminotransferase family.</text>
</comment>
<dbReference type="InterPro" id="IPR036038">
    <property type="entry name" value="Aminotransferase-like"/>
</dbReference>
<dbReference type="InterPro" id="IPR043131">
    <property type="entry name" value="BCAT-like_N"/>
</dbReference>
<name>A0A517YLM1_9BACT</name>
<dbReference type="PANTHER" id="PTHR42743:SF4">
    <property type="entry name" value="BRANCHED-CHAIN-AMINO-ACID AMINOTRANSFERASE-RELATED"/>
    <property type="match status" value="1"/>
</dbReference>
<dbReference type="EC" id="2.6.1.21" evidence="2"/>
<accession>A0A517YLM1</accession>
<dbReference type="Gene3D" id="3.30.470.10">
    <property type="match status" value="1"/>
</dbReference>
<dbReference type="Pfam" id="PF01063">
    <property type="entry name" value="Aminotran_4"/>
    <property type="match status" value="1"/>
</dbReference>
<sequence length="305" mass="32944">MSEPIANLNGQWVPQSQALISVTDAGFVQGVTVAEQLRTFNGQLFELPRHLKRLARSLEIVGIDPGVSMAELDARARELAARNHALLQPGDDLGLSMFVTPGIYGTFVAAGGATGPTIGMHTYPLPFGSWVNKYEQGETLVLTDVRQVPNECWPAELKCRSRMHYYLADRRARQLEPGARAVMLDERGFVLEATTANMLIYRASEGIVSPPRASILPGVSVAILAELARELGIPWSERDLTVADVASADEILLCSTSPCVWPVTRFAGQPVSGGQAGPIAQQLLAAFSQRVGLDIAAQAKRLAMR</sequence>
<gene>
    <name evidence="2" type="primary">dat</name>
    <name evidence="2" type="ORF">ETAA8_62720</name>
</gene>
<dbReference type="OrthoDB" id="9805628at2"/>
<organism evidence="2 3">
    <name type="scientific">Anatilimnocola aggregata</name>
    <dbReference type="NCBI Taxonomy" id="2528021"/>
    <lineage>
        <taxon>Bacteria</taxon>
        <taxon>Pseudomonadati</taxon>
        <taxon>Planctomycetota</taxon>
        <taxon>Planctomycetia</taxon>
        <taxon>Pirellulales</taxon>
        <taxon>Pirellulaceae</taxon>
        <taxon>Anatilimnocola</taxon>
    </lineage>
</organism>
<dbReference type="Proteomes" id="UP000315017">
    <property type="component" value="Chromosome"/>
</dbReference>
<dbReference type="PANTHER" id="PTHR42743">
    <property type="entry name" value="AMINO-ACID AMINOTRANSFERASE"/>
    <property type="match status" value="1"/>
</dbReference>
<evidence type="ECO:0000256" key="1">
    <source>
        <dbReference type="ARBA" id="ARBA00009320"/>
    </source>
</evidence>
<dbReference type="KEGG" id="aagg:ETAA8_62720"/>
<dbReference type="SUPFAM" id="SSF56752">
    <property type="entry name" value="D-aminoacid aminotransferase-like PLP-dependent enzymes"/>
    <property type="match status" value="1"/>
</dbReference>
<keyword evidence="2" id="KW-0808">Transferase</keyword>
<dbReference type="Gene3D" id="3.20.10.10">
    <property type="entry name" value="D-amino Acid Aminotransferase, subunit A, domain 2"/>
    <property type="match status" value="1"/>
</dbReference>
<keyword evidence="3" id="KW-1185">Reference proteome</keyword>